<protein>
    <recommendedName>
        <fullName evidence="8">Sushi domain-containing protein</fullName>
    </recommendedName>
</protein>
<evidence type="ECO:0000256" key="1">
    <source>
        <dbReference type="ARBA" id="ARBA00004370"/>
    </source>
</evidence>
<feature type="domain" description="Sushi" evidence="8">
    <location>
        <begin position="201"/>
        <end position="258"/>
    </location>
</feature>
<comment type="caution">
    <text evidence="9">The sequence shown here is derived from an EMBL/GenBank/DDBJ whole genome shotgun (WGS) entry which is preliminary data.</text>
</comment>
<keyword evidence="6" id="KW-0325">Glycoprotein</keyword>
<organism evidence="9 10">
    <name type="scientific">Scyliorhinus torazame</name>
    <name type="common">Cloudy catshark</name>
    <name type="synonym">Catulus torazame</name>
    <dbReference type="NCBI Taxonomy" id="75743"/>
    <lineage>
        <taxon>Eukaryota</taxon>
        <taxon>Metazoa</taxon>
        <taxon>Chordata</taxon>
        <taxon>Craniata</taxon>
        <taxon>Vertebrata</taxon>
        <taxon>Chondrichthyes</taxon>
        <taxon>Elasmobranchii</taxon>
        <taxon>Galeomorphii</taxon>
        <taxon>Galeoidea</taxon>
        <taxon>Carcharhiniformes</taxon>
        <taxon>Scyliorhinidae</taxon>
        <taxon>Scyliorhinus</taxon>
    </lineage>
</organism>
<feature type="domain" description="Sushi" evidence="8">
    <location>
        <begin position="379"/>
        <end position="438"/>
    </location>
</feature>
<keyword evidence="10" id="KW-1185">Reference proteome</keyword>
<evidence type="ECO:0000259" key="8">
    <source>
        <dbReference type="PROSITE" id="PS50923"/>
    </source>
</evidence>
<dbReference type="SMART" id="SM00032">
    <property type="entry name" value="CCP"/>
    <property type="match status" value="7"/>
</dbReference>
<accession>A0A401NJD4</accession>
<dbReference type="PROSITE" id="PS50923">
    <property type="entry name" value="SUSHI"/>
    <property type="match status" value="7"/>
</dbReference>
<dbReference type="AlphaFoldDB" id="A0A401NJD4"/>
<dbReference type="Proteomes" id="UP000288216">
    <property type="component" value="Unassembled WGS sequence"/>
</dbReference>
<keyword evidence="5 7" id="KW-1015">Disulfide bond</keyword>
<feature type="disulfide bond" evidence="7">
    <location>
        <begin position="229"/>
        <end position="256"/>
    </location>
</feature>
<dbReference type="STRING" id="75743.A0A401NJD4"/>
<dbReference type="Gene3D" id="2.10.70.10">
    <property type="entry name" value="Complement Module, domain 1"/>
    <property type="match status" value="7"/>
</dbReference>
<dbReference type="GO" id="GO:0016020">
    <property type="term" value="C:membrane"/>
    <property type="evidence" value="ECO:0007669"/>
    <property type="project" value="UniProtKB-SubCell"/>
</dbReference>
<evidence type="ECO:0000256" key="2">
    <source>
        <dbReference type="ARBA" id="ARBA00022729"/>
    </source>
</evidence>
<dbReference type="OMA" id="WKPQIPS"/>
<dbReference type="CDD" id="cd00033">
    <property type="entry name" value="CCP"/>
    <property type="match status" value="7"/>
</dbReference>
<evidence type="ECO:0000256" key="6">
    <source>
        <dbReference type="ARBA" id="ARBA00023180"/>
    </source>
</evidence>
<keyword evidence="7" id="KW-0768">Sushi</keyword>
<dbReference type="PANTHER" id="PTHR45656:SF4">
    <property type="entry name" value="PROTEIN CBR-CLEC-78"/>
    <property type="match status" value="1"/>
</dbReference>
<keyword evidence="4" id="KW-0472">Membrane</keyword>
<feature type="domain" description="Sushi" evidence="8">
    <location>
        <begin position="136"/>
        <end position="200"/>
    </location>
</feature>
<evidence type="ECO:0000256" key="7">
    <source>
        <dbReference type="PROSITE-ProRule" id="PRU00302"/>
    </source>
</evidence>
<dbReference type="FunFam" id="2.10.70.10:FF:000011">
    <property type="entry name" value="CUB and sushi domain-containing protein 3 isoform A"/>
    <property type="match status" value="1"/>
</dbReference>
<dbReference type="OrthoDB" id="406096at2759"/>
<dbReference type="SUPFAM" id="SSF57535">
    <property type="entry name" value="Complement control module/SCR domain"/>
    <property type="match status" value="7"/>
</dbReference>
<name>A0A401NJD4_SCYTO</name>
<comment type="caution">
    <text evidence="7">Lacks conserved residue(s) required for the propagation of feature annotation.</text>
</comment>
<evidence type="ECO:0000256" key="3">
    <source>
        <dbReference type="ARBA" id="ARBA00022737"/>
    </source>
</evidence>
<evidence type="ECO:0000256" key="5">
    <source>
        <dbReference type="ARBA" id="ARBA00023157"/>
    </source>
</evidence>
<evidence type="ECO:0000256" key="4">
    <source>
        <dbReference type="ARBA" id="ARBA00023136"/>
    </source>
</evidence>
<dbReference type="InterPro" id="IPR000436">
    <property type="entry name" value="Sushi_SCR_CCP_dom"/>
</dbReference>
<feature type="disulfide bond" evidence="7">
    <location>
        <begin position="290"/>
        <end position="317"/>
    </location>
</feature>
<feature type="domain" description="Sushi" evidence="8">
    <location>
        <begin position="11"/>
        <end position="73"/>
    </location>
</feature>
<reference evidence="9 10" key="1">
    <citation type="journal article" date="2018" name="Nat. Ecol. Evol.">
        <title>Shark genomes provide insights into elasmobranch evolution and the origin of vertebrates.</title>
        <authorList>
            <person name="Hara Y"/>
            <person name="Yamaguchi K"/>
            <person name="Onimaru K"/>
            <person name="Kadota M"/>
            <person name="Koyanagi M"/>
            <person name="Keeley SD"/>
            <person name="Tatsumi K"/>
            <person name="Tanaka K"/>
            <person name="Motone F"/>
            <person name="Kageyama Y"/>
            <person name="Nozu R"/>
            <person name="Adachi N"/>
            <person name="Nishimura O"/>
            <person name="Nakagawa R"/>
            <person name="Tanegashima C"/>
            <person name="Kiyatake I"/>
            <person name="Matsumoto R"/>
            <person name="Murakumo K"/>
            <person name="Nishida K"/>
            <person name="Terakita A"/>
            <person name="Kuratani S"/>
            <person name="Sato K"/>
            <person name="Hyodo S Kuraku.S."/>
        </authorList>
    </citation>
    <scope>NUCLEOTIDE SEQUENCE [LARGE SCALE GENOMIC DNA]</scope>
</reference>
<dbReference type="PANTHER" id="PTHR45656">
    <property type="entry name" value="PROTEIN CBR-CLEC-78"/>
    <property type="match status" value="1"/>
</dbReference>
<evidence type="ECO:0000313" key="10">
    <source>
        <dbReference type="Proteomes" id="UP000288216"/>
    </source>
</evidence>
<comment type="subcellular location">
    <subcellularLocation>
        <location evidence="1">Membrane</location>
    </subcellularLocation>
</comment>
<dbReference type="EMBL" id="BFAA01002443">
    <property type="protein sequence ID" value="GCB61011.1"/>
    <property type="molecule type" value="Genomic_DNA"/>
</dbReference>
<feature type="disulfide bond" evidence="7">
    <location>
        <begin position="349"/>
        <end position="376"/>
    </location>
</feature>
<feature type="domain" description="Sushi" evidence="8">
    <location>
        <begin position="74"/>
        <end position="135"/>
    </location>
</feature>
<proteinExistence type="predicted"/>
<dbReference type="InterPro" id="IPR051277">
    <property type="entry name" value="SEZ6_CSMD_C4BPB_Regulators"/>
</dbReference>
<feature type="domain" description="Sushi" evidence="8">
    <location>
        <begin position="262"/>
        <end position="319"/>
    </location>
</feature>
<gene>
    <name evidence="9" type="ORF">scyTo_0006972</name>
</gene>
<evidence type="ECO:0000313" key="9">
    <source>
        <dbReference type="EMBL" id="GCB61011.1"/>
    </source>
</evidence>
<dbReference type="InterPro" id="IPR035976">
    <property type="entry name" value="Sushi/SCR/CCP_sf"/>
</dbReference>
<dbReference type="Pfam" id="PF00084">
    <property type="entry name" value="Sushi"/>
    <property type="match status" value="7"/>
</dbReference>
<keyword evidence="2" id="KW-0732">Signal</keyword>
<feature type="domain" description="Sushi" evidence="8">
    <location>
        <begin position="320"/>
        <end position="378"/>
    </location>
</feature>
<sequence length="488" mass="53211">MQILLLHGNAPYCSSPSPPRHGTVRTQTGGLPGSTVRFSCDPGYRLIGQGFATCSRSPQGWYDWNTIPPLCQAISCGVPTAPMNGTVFGREYTLGTRAIYQCNEGYRLQSGELSTAVCQENGKWSNNDNPPQCVAVTCPEVNSIHVEYGDWKLLYGNPNQYGAQVIIICDPGYYLQGLRVISCQANGTWSIGEQKPSCEMVTCGHPGIPPGAELYGNQFTVGSTVRYHCDRKRRLIGNVTRICQLDGRWSGSLPHCSGDNLGYCGDPGIPAHGIRLGKDFRVKNLLRFTCEAGHALKGSSERVCQPGGTWTGIQPECQAVSCGNPGTPPNARIVYSNKLVFSSSITYACREGYYSTGLLTRHCTVNGTWTSVLPQCTVINCGDPGLPANGIRIGTDYSYNKTVIFQCMPGYTMDLLRYSSLTCTKDRTWNGSRPACRYRLEVQSASSARKGTFFLGQPHAHVLPILPGVECNQNVFHTTANSLRLLLM</sequence>
<keyword evidence="3" id="KW-0677">Repeat</keyword>